<feature type="domain" description="Putative radical SAM N-terminal" evidence="3">
    <location>
        <begin position="74"/>
        <end position="224"/>
    </location>
</feature>
<evidence type="ECO:0000259" key="2">
    <source>
        <dbReference type="Pfam" id="PF17820"/>
    </source>
</evidence>
<name>A0A1H2YUH4_9FIRM</name>
<dbReference type="InterPro" id="IPR041489">
    <property type="entry name" value="PDZ_6"/>
</dbReference>
<dbReference type="InterPro" id="IPR007549">
    <property type="entry name" value="DUF512"/>
</dbReference>
<dbReference type="InterPro" id="IPR045375">
    <property type="entry name" value="Put_radical_SAM-like_N"/>
</dbReference>
<dbReference type="OrthoDB" id="9774724at2"/>
<accession>A0A1H2YUH4</accession>
<dbReference type="RefSeq" id="WP_093752779.1">
    <property type="nucleotide sequence ID" value="NZ_BSYN01000006.1"/>
</dbReference>
<dbReference type="Proteomes" id="UP000198828">
    <property type="component" value="Unassembled WGS sequence"/>
</dbReference>
<sequence>MELKRIYDYKNIIEKVAKNSIADELGIEPKDVLLSINGKGIKDIIDYKFLISDEYVEIEIEKENGDIWLLEIEKEYDEDLGIEFTNPLIDKAKSCRNKCIFCFIDQLPPNMRETLYFKDDDSRLSFLQGNFITLTNMSEDEINRIIEYRLSPINISVHTTNPELRIKMLNNKNAGNIFSILKRFKEANIKVNCQIVLVPNVNDGEELRRTLEDLSSLYPSIESVAVVPVGLTKYREKLYKIEPFDYNKSKEVLDFIKEVQNKFIEELGTRFVFASDEFYAVTKEPLPSYEAYEGFPQLENGVGLLKTFEHSVEMELAKIDGIKYCNKRYIIVTGTLAADYMNKIKDKVVEKFKNLNLKVVAIENEFFGKSITVSGLITGRDIIAQLTDYNNVDGIIIPKSMLKQDTYIFLDDLTVKDVENRLKVKVIPVEVSGWDFINLFKEDRSDNNG</sequence>
<dbReference type="SUPFAM" id="SSF102114">
    <property type="entry name" value="Radical SAM enzymes"/>
    <property type="match status" value="1"/>
</dbReference>
<evidence type="ECO:0000259" key="3">
    <source>
        <dbReference type="Pfam" id="PF19238"/>
    </source>
</evidence>
<organism evidence="4 5">
    <name type="scientific">Tepidimicrobium xylanilyticum</name>
    <dbReference type="NCBI Taxonomy" id="1123352"/>
    <lineage>
        <taxon>Bacteria</taxon>
        <taxon>Bacillati</taxon>
        <taxon>Bacillota</taxon>
        <taxon>Tissierellia</taxon>
        <taxon>Tissierellales</taxon>
        <taxon>Tepidimicrobiaceae</taxon>
        <taxon>Tepidimicrobium</taxon>
    </lineage>
</organism>
<dbReference type="EMBL" id="FNNG01000006">
    <property type="protein sequence ID" value="SDX08697.1"/>
    <property type="molecule type" value="Genomic_DNA"/>
</dbReference>
<gene>
    <name evidence="4" type="ORF">SAMN05660923_01724</name>
</gene>
<evidence type="ECO:0000313" key="5">
    <source>
        <dbReference type="Proteomes" id="UP000198828"/>
    </source>
</evidence>
<dbReference type="Gene3D" id="3.20.20.70">
    <property type="entry name" value="Aldolase class I"/>
    <property type="match status" value="1"/>
</dbReference>
<protein>
    <submittedName>
        <fullName evidence="4">Putative radical SAM enzyme, TIGR03279 family</fullName>
    </submittedName>
</protein>
<feature type="domain" description="PDZ" evidence="2">
    <location>
        <begin position="12"/>
        <end position="61"/>
    </location>
</feature>
<proteinExistence type="predicted"/>
<dbReference type="Gene3D" id="2.30.42.10">
    <property type="match status" value="1"/>
</dbReference>
<dbReference type="Pfam" id="PF04459">
    <property type="entry name" value="DUF512"/>
    <property type="match status" value="1"/>
</dbReference>
<dbReference type="Pfam" id="PF19238">
    <property type="entry name" value="Radical_SAM_2"/>
    <property type="match status" value="1"/>
</dbReference>
<dbReference type="InterPro" id="IPR058240">
    <property type="entry name" value="rSAM_sf"/>
</dbReference>
<dbReference type="Pfam" id="PF17820">
    <property type="entry name" value="PDZ_6"/>
    <property type="match status" value="1"/>
</dbReference>
<reference evidence="4 5" key="1">
    <citation type="submission" date="2016-10" db="EMBL/GenBank/DDBJ databases">
        <authorList>
            <person name="de Groot N.N."/>
        </authorList>
    </citation>
    <scope>NUCLEOTIDE SEQUENCE [LARGE SCALE GENOMIC DNA]</scope>
    <source>
        <strain evidence="4 5">DSM 23310</strain>
    </source>
</reference>
<dbReference type="InterPro" id="IPR036034">
    <property type="entry name" value="PDZ_sf"/>
</dbReference>
<evidence type="ECO:0000313" key="4">
    <source>
        <dbReference type="EMBL" id="SDX08697.1"/>
    </source>
</evidence>
<dbReference type="InterPro" id="IPR013785">
    <property type="entry name" value="Aldolase_TIM"/>
</dbReference>
<dbReference type="AlphaFoldDB" id="A0A1H2YUH4"/>
<dbReference type="SUPFAM" id="SSF50156">
    <property type="entry name" value="PDZ domain-like"/>
    <property type="match status" value="1"/>
</dbReference>
<feature type="domain" description="DUF512" evidence="1">
    <location>
        <begin position="227"/>
        <end position="430"/>
    </location>
</feature>
<evidence type="ECO:0000259" key="1">
    <source>
        <dbReference type="Pfam" id="PF04459"/>
    </source>
</evidence>
<keyword evidence="5" id="KW-1185">Reference proteome</keyword>